<reference evidence="11" key="1">
    <citation type="journal article" date="2019" name="Int. J. Syst. Evol. Microbiol.">
        <title>The Global Catalogue of Microorganisms (GCM) 10K type strain sequencing project: providing services to taxonomists for standard genome sequencing and annotation.</title>
        <authorList>
            <consortium name="The Broad Institute Genomics Platform"/>
            <consortium name="The Broad Institute Genome Sequencing Center for Infectious Disease"/>
            <person name="Wu L."/>
            <person name="Ma J."/>
        </authorList>
    </citation>
    <scope>NUCLEOTIDE SEQUENCE [LARGE SCALE GENOMIC DNA]</scope>
    <source>
        <strain evidence="11">CCUG 54939</strain>
    </source>
</reference>
<protein>
    <submittedName>
        <fullName evidence="10">ABC transporter permease</fullName>
    </submittedName>
</protein>
<dbReference type="Proteomes" id="UP001595692">
    <property type="component" value="Unassembled WGS sequence"/>
</dbReference>
<dbReference type="InterPro" id="IPR050250">
    <property type="entry name" value="Macrolide_Exporter_MacB"/>
</dbReference>
<evidence type="ECO:0000256" key="4">
    <source>
        <dbReference type="ARBA" id="ARBA00022989"/>
    </source>
</evidence>
<dbReference type="Pfam" id="PF12704">
    <property type="entry name" value="MacB_PCD"/>
    <property type="match status" value="1"/>
</dbReference>
<feature type="domain" description="MacB-like periplasmic core" evidence="9">
    <location>
        <begin position="21"/>
        <end position="245"/>
    </location>
</feature>
<feature type="transmembrane region" description="Helical" evidence="7">
    <location>
        <begin position="322"/>
        <end position="346"/>
    </location>
</feature>
<evidence type="ECO:0000256" key="1">
    <source>
        <dbReference type="ARBA" id="ARBA00004651"/>
    </source>
</evidence>
<evidence type="ECO:0000313" key="10">
    <source>
        <dbReference type="EMBL" id="MFC3913980.1"/>
    </source>
</evidence>
<comment type="similarity">
    <text evidence="6">Belongs to the ABC-4 integral membrane protein family.</text>
</comment>
<dbReference type="InterPro" id="IPR025857">
    <property type="entry name" value="MacB_PCD"/>
</dbReference>
<dbReference type="RefSeq" id="WP_377152394.1">
    <property type="nucleotide sequence ID" value="NZ_JBHSAF010000014.1"/>
</dbReference>
<evidence type="ECO:0000256" key="6">
    <source>
        <dbReference type="ARBA" id="ARBA00038076"/>
    </source>
</evidence>
<accession>A0ABV8CP68</accession>
<evidence type="ECO:0000256" key="2">
    <source>
        <dbReference type="ARBA" id="ARBA00022475"/>
    </source>
</evidence>
<dbReference type="PANTHER" id="PTHR30572">
    <property type="entry name" value="MEMBRANE COMPONENT OF TRANSPORTER-RELATED"/>
    <property type="match status" value="1"/>
</dbReference>
<feature type="transmembrane region" description="Helical" evidence="7">
    <location>
        <begin position="277"/>
        <end position="301"/>
    </location>
</feature>
<gene>
    <name evidence="10" type="ORF">ACFOSS_10945</name>
</gene>
<keyword evidence="4 7" id="KW-1133">Transmembrane helix</keyword>
<comment type="subcellular location">
    <subcellularLocation>
        <location evidence="1">Cell membrane</location>
        <topology evidence="1">Multi-pass membrane protein</topology>
    </subcellularLocation>
</comment>
<feature type="transmembrane region" description="Helical" evidence="7">
    <location>
        <begin position="366"/>
        <end position="385"/>
    </location>
</feature>
<keyword evidence="2" id="KW-1003">Cell membrane</keyword>
<keyword evidence="11" id="KW-1185">Reference proteome</keyword>
<evidence type="ECO:0000259" key="8">
    <source>
        <dbReference type="Pfam" id="PF02687"/>
    </source>
</evidence>
<evidence type="ECO:0000256" key="5">
    <source>
        <dbReference type="ARBA" id="ARBA00023136"/>
    </source>
</evidence>
<keyword evidence="3 7" id="KW-0812">Transmembrane</keyword>
<comment type="caution">
    <text evidence="10">The sequence shown here is derived from an EMBL/GenBank/DDBJ whole genome shotgun (WGS) entry which is preliminary data.</text>
</comment>
<dbReference type="PANTHER" id="PTHR30572:SF4">
    <property type="entry name" value="ABC TRANSPORTER PERMEASE YTRF"/>
    <property type="match status" value="1"/>
</dbReference>
<dbReference type="EMBL" id="JBHSAF010000014">
    <property type="protein sequence ID" value="MFC3913980.1"/>
    <property type="molecule type" value="Genomic_DNA"/>
</dbReference>
<keyword evidence="5 7" id="KW-0472">Membrane</keyword>
<name>A0ABV8CP68_9GAMM</name>
<feature type="transmembrane region" description="Helical" evidence="7">
    <location>
        <begin position="21"/>
        <end position="41"/>
    </location>
</feature>
<organism evidence="10 11">
    <name type="scientific">Pseudaeromonas sharmana</name>
    <dbReference type="NCBI Taxonomy" id="328412"/>
    <lineage>
        <taxon>Bacteria</taxon>
        <taxon>Pseudomonadati</taxon>
        <taxon>Pseudomonadota</taxon>
        <taxon>Gammaproteobacteria</taxon>
        <taxon>Aeromonadales</taxon>
        <taxon>Aeromonadaceae</taxon>
        <taxon>Pseudaeromonas</taxon>
    </lineage>
</organism>
<evidence type="ECO:0000259" key="9">
    <source>
        <dbReference type="Pfam" id="PF12704"/>
    </source>
</evidence>
<evidence type="ECO:0000256" key="7">
    <source>
        <dbReference type="SAM" id="Phobius"/>
    </source>
</evidence>
<evidence type="ECO:0000256" key="3">
    <source>
        <dbReference type="ARBA" id="ARBA00022692"/>
    </source>
</evidence>
<sequence>MRSIDYLLWWQTALRSGRLRSLLSALGIAIGILAVTALTGIGEGVRLYLLDTFSQFGSRLIAITPGKTETAGAPQGLLASSRPLRLEDVAALRSLPGVLAVVPVLQGQGEVRSQGLTRQTTLLGTDHQAARGWQFTVAAGRFLPADDSAMPRAYAVLGAKVAAALYPQGEIRRALGSRLRVGDRRFVVTGVMAPQGQFLGFDLDDMVFIPLAHAQALFASDALQEIDVVYRPGIDDQTLRQQIRQRLIQRHGAEDFTLYSQQDMLSSLDRILVVVRAAIGGLGTISLLIGAVGIYSIMSIAQQERIPEIGLLLAIGAGRRRLLWLFLGEAMLLALAGGGLGLLLLFIVQQLLHNLLPALPLTIQPLYLLLALLVSALVGLLAGFAPAWRASHQDPVVALRGE</sequence>
<feature type="domain" description="ABC3 transporter permease C-terminal" evidence="8">
    <location>
        <begin position="282"/>
        <end position="395"/>
    </location>
</feature>
<dbReference type="Pfam" id="PF02687">
    <property type="entry name" value="FtsX"/>
    <property type="match status" value="1"/>
</dbReference>
<dbReference type="InterPro" id="IPR003838">
    <property type="entry name" value="ABC3_permease_C"/>
</dbReference>
<evidence type="ECO:0000313" key="11">
    <source>
        <dbReference type="Proteomes" id="UP001595692"/>
    </source>
</evidence>
<proteinExistence type="inferred from homology"/>